<evidence type="ECO:0008006" key="2">
    <source>
        <dbReference type="Google" id="ProtNLM"/>
    </source>
</evidence>
<proteinExistence type="predicted"/>
<name>A0A8S5U8U7_9CAUD</name>
<accession>A0A8S5U8U7</accession>
<organism evidence="1">
    <name type="scientific">Siphoviridae sp. ctnMR5</name>
    <dbReference type="NCBI Taxonomy" id="2825658"/>
    <lineage>
        <taxon>Viruses</taxon>
        <taxon>Duplodnaviria</taxon>
        <taxon>Heunggongvirae</taxon>
        <taxon>Uroviricota</taxon>
        <taxon>Caudoviricetes</taxon>
    </lineage>
</organism>
<protein>
    <recommendedName>
        <fullName evidence="2">Phage protein</fullName>
    </recommendedName>
</protein>
<sequence>MGEVLNVTCQIKGLNEEIKKEVDNIEKHIPTALNYVGSEMAQDLRKHLHDDWYSKYAPTEYDRRTDDPSLGIPLADDQNFFINVNKKELRFTYEPTGEHKNRAWSQRYGDALIEFIQKGMEYDLTDDEDKEYSVPPRPFWNNFVNSQQNREIIDNFIAGMSPDYNVIKDASDDNLDLSSSLLEET</sequence>
<evidence type="ECO:0000313" key="1">
    <source>
        <dbReference type="EMBL" id="DAF90884.1"/>
    </source>
</evidence>
<dbReference type="EMBL" id="BK016039">
    <property type="protein sequence ID" value="DAF90884.1"/>
    <property type="molecule type" value="Genomic_DNA"/>
</dbReference>
<reference evidence="1" key="1">
    <citation type="journal article" date="2021" name="Proc. Natl. Acad. Sci. U.S.A.">
        <title>A Catalog of Tens of Thousands of Viruses from Human Metagenomes Reveals Hidden Associations with Chronic Diseases.</title>
        <authorList>
            <person name="Tisza M.J."/>
            <person name="Buck C.B."/>
        </authorList>
    </citation>
    <scope>NUCLEOTIDE SEQUENCE</scope>
    <source>
        <strain evidence="1">CtnMR5</strain>
    </source>
</reference>